<name>A0A0C5VW52_9GAMM</name>
<keyword evidence="7 9" id="KW-0414">Isoprene biosynthesis</keyword>
<dbReference type="InterPro" id="IPR013512">
    <property type="entry name" value="DXP_reductoisomerase_N"/>
</dbReference>
<dbReference type="STRING" id="1445510.YC6258_02641"/>
<dbReference type="PATRIC" id="fig|1445510.3.peg.2593"/>
<feature type="binding site" evidence="9">
    <location>
        <position position="12"/>
    </location>
    <ligand>
        <name>NADPH</name>
        <dbReference type="ChEBI" id="CHEBI:57783"/>
    </ligand>
</feature>
<dbReference type="Proteomes" id="UP000032266">
    <property type="component" value="Chromosome"/>
</dbReference>
<evidence type="ECO:0000313" key="14">
    <source>
        <dbReference type="Proteomes" id="UP000032266"/>
    </source>
</evidence>
<dbReference type="PANTHER" id="PTHR30525">
    <property type="entry name" value="1-DEOXY-D-XYLULOSE 5-PHOSPHATE REDUCTOISOMERASE"/>
    <property type="match status" value="1"/>
</dbReference>
<dbReference type="AlphaFoldDB" id="A0A0C5VW52"/>
<dbReference type="KEGG" id="gsn:YC6258_02641"/>
<feature type="binding site" evidence="9">
    <location>
        <position position="216"/>
    </location>
    <ligand>
        <name>1-deoxy-D-xylulose 5-phosphate</name>
        <dbReference type="ChEBI" id="CHEBI:57792"/>
    </ligand>
</feature>
<dbReference type="Gene3D" id="1.10.1740.10">
    <property type="match status" value="1"/>
</dbReference>
<dbReference type="Pfam" id="PF02670">
    <property type="entry name" value="DXP_reductoisom"/>
    <property type="match status" value="1"/>
</dbReference>
<feature type="domain" description="DXP reductoisomerase C-terminal" evidence="12">
    <location>
        <begin position="265"/>
        <end position="381"/>
    </location>
</feature>
<dbReference type="InterPro" id="IPR036169">
    <property type="entry name" value="DXPR_C_sf"/>
</dbReference>
<evidence type="ECO:0000256" key="3">
    <source>
        <dbReference type="ARBA" id="ARBA00022723"/>
    </source>
</evidence>
<sequence length="395" mass="42387">MQNLTILGSTGSVGCSTLDVVRRNLDRYKVFALSGFKNVELLARQIVEFNPDIAVVGGEKDLVRLKTLLPVRHSCELFCGKDALVDIAQAEKADIVMAAIVGAAGLEPSLAAAKAGKKLLLANKESLVTSGQLFMAAVKHSDALLLPIDSEHNAIFQCLPNQFDISDSSQGIRSIVLTASGGPFRAWTMEQITNASREQALAHPNWSMGAKITIDSATLMNKGLELIEACWLFSVCPDQVEVVVHPQSIIHSMVRYRDGSILAQMGAPDMKIPISYGLGWPERIDSGASALDFLSLSSLTFEAPDEIRFPCVRLAREAFSAGGTAGSVLNAANEVAVDAFLNGKIGFTKIAYVNELILNQIPVSTLDSIETVLEFDALARSQAERAVSRIAGELS</sequence>
<accession>A0A0C5VW52</accession>
<feature type="binding site" evidence="9">
    <location>
        <position position="221"/>
    </location>
    <ligand>
        <name>1-deoxy-D-xylulose 5-phosphate</name>
        <dbReference type="ChEBI" id="CHEBI:57792"/>
    </ligand>
</feature>
<gene>
    <name evidence="9" type="primary">dxr</name>
    <name evidence="13" type="ORF">YC6258_02641</name>
</gene>
<dbReference type="InterPro" id="IPR003821">
    <property type="entry name" value="DXP_reductoisomerase"/>
</dbReference>
<evidence type="ECO:0000256" key="2">
    <source>
        <dbReference type="ARBA" id="ARBA00006825"/>
    </source>
</evidence>
<feature type="binding site" evidence="9">
    <location>
        <position position="151"/>
    </location>
    <ligand>
        <name>1-deoxy-D-xylulose 5-phosphate</name>
        <dbReference type="ChEBI" id="CHEBI:57792"/>
    </ligand>
</feature>
<dbReference type="InterPro" id="IPR026877">
    <property type="entry name" value="DXPR_C"/>
</dbReference>
<evidence type="ECO:0000256" key="4">
    <source>
        <dbReference type="ARBA" id="ARBA00022857"/>
    </source>
</evidence>
<evidence type="ECO:0000256" key="6">
    <source>
        <dbReference type="ARBA" id="ARBA00023211"/>
    </source>
</evidence>
<dbReference type="PANTHER" id="PTHR30525:SF0">
    <property type="entry name" value="1-DEOXY-D-XYLULOSE 5-PHOSPHATE REDUCTOISOMERASE, CHLOROPLASTIC"/>
    <property type="match status" value="1"/>
</dbReference>
<organism evidence="13 14">
    <name type="scientific">Gynuella sunshinyii YC6258</name>
    <dbReference type="NCBI Taxonomy" id="1445510"/>
    <lineage>
        <taxon>Bacteria</taxon>
        <taxon>Pseudomonadati</taxon>
        <taxon>Pseudomonadota</taxon>
        <taxon>Gammaproteobacteria</taxon>
        <taxon>Oceanospirillales</taxon>
        <taxon>Saccharospirillaceae</taxon>
        <taxon>Gynuella</taxon>
    </lineage>
</organism>
<dbReference type="InterPro" id="IPR013644">
    <property type="entry name" value="DXP_reductoisomerase_C"/>
</dbReference>
<feature type="binding site" evidence="9">
    <location>
        <position position="225"/>
    </location>
    <ligand>
        <name>Mn(2+)</name>
        <dbReference type="ChEBI" id="CHEBI:29035"/>
    </ligand>
</feature>
<dbReference type="SUPFAM" id="SSF69055">
    <property type="entry name" value="1-deoxy-D-xylulose-5-phosphate reductoisomerase, C-terminal domain"/>
    <property type="match status" value="1"/>
</dbReference>
<keyword evidence="13" id="KW-0413">Isomerase</keyword>
<feature type="binding site" evidence="9">
    <location>
        <position position="124"/>
    </location>
    <ligand>
        <name>1-deoxy-D-xylulose 5-phosphate</name>
        <dbReference type="ChEBI" id="CHEBI:57792"/>
    </ligand>
</feature>
<feature type="binding site" evidence="9">
    <location>
        <position position="225"/>
    </location>
    <ligand>
        <name>1-deoxy-D-xylulose 5-phosphate</name>
        <dbReference type="ChEBI" id="CHEBI:57792"/>
    </ligand>
</feature>
<evidence type="ECO:0000256" key="9">
    <source>
        <dbReference type="HAMAP-Rule" id="MF_00183"/>
    </source>
</evidence>
<keyword evidence="4 9" id="KW-0521">NADP</keyword>
<dbReference type="HOGENOM" id="CLU_035714_4_0_6"/>
<comment type="catalytic activity">
    <reaction evidence="8">
        <text>2-C-methyl-D-erythritol 4-phosphate + NADP(+) = 1-deoxy-D-xylulose 5-phosphate + NADPH + H(+)</text>
        <dbReference type="Rhea" id="RHEA:13717"/>
        <dbReference type="ChEBI" id="CHEBI:15378"/>
        <dbReference type="ChEBI" id="CHEBI:57783"/>
        <dbReference type="ChEBI" id="CHEBI:57792"/>
        <dbReference type="ChEBI" id="CHEBI:58262"/>
        <dbReference type="ChEBI" id="CHEBI:58349"/>
        <dbReference type="EC" id="1.1.1.267"/>
    </reaction>
    <physiologicalReaction direction="right-to-left" evidence="8">
        <dbReference type="Rhea" id="RHEA:13719"/>
    </physiologicalReaction>
</comment>
<feature type="binding site" evidence="9">
    <location>
        <position position="209"/>
    </location>
    <ligand>
        <name>NADPH</name>
        <dbReference type="ChEBI" id="CHEBI:57783"/>
    </ligand>
</feature>
<dbReference type="GO" id="GO:0070402">
    <property type="term" value="F:NADPH binding"/>
    <property type="evidence" value="ECO:0007669"/>
    <property type="project" value="InterPro"/>
</dbReference>
<dbReference type="NCBIfam" id="NF009114">
    <property type="entry name" value="PRK12464.1"/>
    <property type="match status" value="1"/>
</dbReference>
<evidence type="ECO:0000256" key="1">
    <source>
        <dbReference type="ARBA" id="ARBA00005094"/>
    </source>
</evidence>
<evidence type="ECO:0000259" key="12">
    <source>
        <dbReference type="Pfam" id="PF13288"/>
    </source>
</evidence>
<feature type="binding site" evidence="9">
    <location>
        <position position="125"/>
    </location>
    <ligand>
        <name>NADPH</name>
        <dbReference type="ChEBI" id="CHEBI:57783"/>
    </ligand>
</feature>
<dbReference type="GO" id="GO:0051484">
    <property type="term" value="P:isopentenyl diphosphate biosynthetic process, methylerythritol 4-phosphate pathway involved in terpenoid biosynthetic process"/>
    <property type="evidence" value="ECO:0007669"/>
    <property type="project" value="TreeGrafter"/>
</dbReference>
<dbReference type="Gene3D" id="3.40.50.720">
    <property type="entry name" value="NAD(P)-binding Rossmann-like Domain"/>
    <property type="match status" value="1"/>
</dbReference>
<dbReference type="PIRSF" id="PIRSF006205">
    <property type="entry name" value="Dxp_reductismrs"/>
    <property type="match status" value="1"/>
</dbReference>
<dbReference type="Pfam" id="PF13288">
    <property type="entry name" value="DXPR_C"/>
    <property type="match status" value="1"/>
</dbReference>
<feature type="domain" description="1-deoxy-D-xylulose 5-phosphate reductoisomerase C-terminal" evidence="11">
    <location>
        <begin position="145"/>
        <end position="233"/>
    </location>
</feature>
<evidence type="ECO:0000313" key="13">
    <source>
        <dbReference type="EMBL" id="AJQ94679.1"/>
    </source>
</evidence>
<dbReference type="RefSeq" id="WP_044617168.1">
    <property type="nucleotide sequence ID" value="NZ_CP007142.1"/>
</dbReference>
<feature type="binding site" evidence="9">
    <location>
        <position position="150"/>
    </location>
    <ligand>
        <name>1-deoxy-D-xylulose 5-phosphate</name>
        <dbReference type="ChEBI" id="CHEBI:57792"/>
    </ligand>
</feature>
<comment type="similarity">
    <text evidence="2 9">Belongs to the DXR family.</text>
</comment>
<evidence type="ECO:0000256" key="5">
    <source>
        <dbReference type="ARBA" id="ARBA00023002"/>
    </source>
</evidence>
<feature type="binding site" evidence="9">
    <location>
        <position position="38"/>
    </location>
    <ligand>
        <name>NADPH</name>
        <dbReference type="ChEBI" id="CHEBI:57783"/>
    </ligand>
</feature>
<comment type="pathway">
    <text evidence="1 9">Isoprenoid biosynthesis; isopentenyl diphosphate biosynthesis via DXP pathway; isopentenyl diphosphate from 1-deoxy-D-xylulose 5-phosphate: step 1/6.</text>
</comment>
<dbReference type="OrthoDB" id="9806546at2"/>
<feature type="binding site" evidence="9">
    <location>
        <position position="13"/>
    </location>
    <ligand>
        <name>NADPH</name>
        <dbReference type="ChEBI" id="CHEBI:57783"/>
    </ligand>
</feature>
<evidence type="ECO:0000256" key="8">
    <source>
        <dbReference type="ARBA" id="ARBA00048543"/>
    </source>
</evidence>
<keyword evidence="6 9" id="KW-0464">Manganese</keyword>
<feature type="binding site" evidence="9">
    <location>
        <position position="37"/>
    </location>
    <ligand>
        <name>NADPH</name>
        <dbReference type="ChEBI" id="CHEBI:57783"/>
    </ligand>
</feature>
<dbReference type="UniPathway" id="UPA00056">
    <property type="reaction ID" value="UER00092"/>
</dbReference>
<feature type="binding site" evidence="9">
    <location>
        <position position="203"/>
    </location>
    <ligand>
        <name>1-deoxy-D-xylulose 5-phosphate</name>
        <dbReference type="ChEBI" id="CHEBI:57792"/>
    </ligand>
</feature>
<feature type="binding site" evidence="9">
    <location>
        <position position="123"/>
    </location>
    <ligand>
        <name>NADPH</name>
        <dbReference type="ChEBI" id="CHEBI:57783"/>
    </ligand>
</feature>
<comment type="function">
    <text evidence="9">Catalyzes the NADPH-dependent rearrangement and reduction of 1-deoxy-D-xylulose-5-phosphate (DXP) to 2-C-methyl-D-erythritol 4-phosphate (MEP).</text>
</comment>
<dbReference type="GO" id="GO:0030604">
    <property type="term" value="F:1-deoxy-D-xylulose-5-phosphate reductoisomerase activity"/>
    <property type="evidence" value="ECO:0007669"/>
    <property type="project" value="UniProtKB-UniRule"/>
</dbReference>
<dbReference type="HAMAP" id="MF_00183">
    <property type="entry name" value="DXP_reductoisom"/>
    <property type="match status" value="1"/>
</dbReference>
<feature type="binding site" evidence="9">
    <location>
        <position position="180"/>
    </location>
    <ligand>
        <name>1-deoxy-D-xylulose 5-phosphate</name>
        <dbReference type="ChEBI" id="CHEBI:57792"/>
    </ligand>
</feature>
<evidence type="ECO:0000259" key="10">
    <source>
        <dbReference type="Pfam" id="PF02670"/>
    </source>
</evidence>
<feature type="binding site" evidence="9">
    <location>
        <position position="222"/>
    </location>
    <ligand>
        <name>1-deoxy-D-xylulose 5-phosphate</name>
        <dbReference type="ChEBI" id="CHEBI:57792"/>
    </ligand>
</feature>
<comment type="caution">
    <text evidence="9">Lacks conserved residue(s) required for the propagation of feature annotation.</text>
</comment>
<dbReference type="GO" id="GO:0030145">
    <property type="term" value="F:manganese ion binding"/>
    <property type="evidence" value="ECO:0007669"/>
    <property type="project" value="TreeGrafter"/>
</dbReference>
<keyword evidence="3 9" id="KW-0479">Metal-binding</keyword>
<feature type="binding site" evidence="9">
    <location>
        <position position="149"/>
    </location>
    <ligand>
        <name>Mn(2+)</name>
        <dbReference type="ChEBI" id="CHEBI:29035"/>
    </ligand>
</feature>
<protein>
    <recommendedName>
        <fullName evidence="9">1-deoxy-D-xylulose 5-phosphate reductoisomerase</fullName>
        <shortName evidence="9">DXP reductoisomerase</shortName>
        <ecNumber evidence="9">1.1.1.267</ecNumber>
    </recommendedName>
    <alternativeName>
        <fullName evidence="9">1-deoxyxylulose-5-phosphate reductoisomerase</fullName>
    </alternativeName>
    <alternativeName>
        <fullName evidence="9">2-C-methyl-D-erythritol 4-phosphate synthase</fullName>
    </alternativeName>
</protein>
<evidence type="ECO:0000256" key="7">
    <source>
        <dbReference type="ARBA" id="ARBA00023229"/>
    </source>
</evidence>
<feature type="binding site" evidence="9">
    <location>
        <position position="10"/>
    </location>
    <ligand>
        <name>NADPH</name>
        <dbReference type="ChEBI" id="CHEBI:57783"/>
    </ligand>
</feature>
<keyword evidence="14" id="KW-1185">Reference proteome</keyword>
<reference evidence="13 14" key="1">
    <citation type="submission" date="2014-01" db="EMBL/GenBank/DDBJ databases">
        <title>Full genme sequencing of cellulolytic bacterium Gynuella sunshinyii YC6258T gen. nov., sp. nov.</title>
        <authorList>
            <person name="Khan H."/>
            <person name="Chung E.J."/>
            <person name="Chung Y.R."/>
        </authorList>
    </citation>
    <scope>NUCLEOTIDE SEQUENCE [LARGE SCALE GENOMIC DNA]</scope>
    <source>
        <strain evidence="13 14">YC6258</strain>
    </source>
</reference>
<keyword evidence="9" id="KW-0460">Magnesium</keyword>
<feature type="binding site" evidence="9">
    <location>
        <position position="151"/>
    </location>
    <ligand>
        <name>Mn(2+)</name>
        <dbReference type="ChEBI" id="CHEBI:29035"/>
    </ligand>
</feature>
<proteinExistence type="inferred from homology"/>
<dbReference type="SUPFAM" id="SSF55347">
    <property type="entry name" value="Glyceraldehyde-3-phosphate dehydrogenase-like, C-terminal domain"/>
    <property type="match status" value="1"/>
</dbReference>
<dbReference type="InterPro" id="IPR036291">
    <property type="entry name" value="NAD(P)-bd_dom_sf"/>
</dbReference>
<dbReference type="NCBIfam" id="TIGR00243">
    <property type="entry name" value="Dxr"/>
    <property type="match status" value="1"/>
</dbReference>
<dbReference type="NCBIfam" id="NF003938">
    <property type="entry name" value="PRK05447.1-1"/>
    <property type="match status" value="1"/>
</dbReference>
<feature type="domain" description="1-deoxy-D-xylulose 5-phosphate reductoisomerase N-terminal" evidence="10">
    <location>
        <begin position="4"/>
        <end position="131"/>
    </location>
</feature>
<feature type="binding site" evidence="9">
    <location>
        <position position="11"/>
    </location>
    <ligand>
        <name>NADPH</name>
        <dbReference type="ChEBI" id="CHEBI:57783"/>
    </ligand>
</feature>
<dbReference type="FunFam" id="3.40.50.720:FF:000045">
    <property type="entry name" value="1-deoxy-D-xylulose 5-phosphate reductoisomerase"/>
    <property type="match status" value="1"/>
</dbReference>
<keyword evidence="5 9" id="KW-0560">Oxidoreductase</keyword>
<dbReference type="Pfam" id="PF08436">
    <property type="entry name" value="DXP_redisom_C"/>
    <property type="match status" value="1"/>
</dbReference>
<dbReference type="GO" id="GO:0016853">
    <property type="term" value="F:isomerase activity"/>
    <property type="evidence" value="ECO:0007669"/>
    <property type="project" value="UniProtKB-KW"/>
</dbReference>
<dbReference type="SUPFAM" id="SSF51735">
    <property type="entry name" value="NAD(P)-binding Rossmann-fold domains"/>
    <property type="match status" value="1"/>
</dbReference>
<comment type="cofactor">
    <cofactor evidence="9">
        <name>Mg(2+)</name>
        <dbReference type="ChEBI" id="CHEBI:18420"/>
    </cofactor>
    <cofactor evidence="9">
        <name>Mn(2+)</name>
        <dbReference type="ChEBI" id="CHEBI:29035"/>
    </cofactor>
</comment>
<dbReference type="EC" id="1.1.1.267" evidence="9"/>
<dbReference type="EMBL" id="CP007142">
    <property type="protein sequence ID" value="AJQ94679.1"/>
    <property type="molecule type" value="Genomic_DNA"/>
</dbReference>
<evidence type="ECO:0000259" key="11">
    <source>
        <dbReference type="Pfam" id="PF08436"/>
    </source>
</evidence>